<accession>A0AA37WHR0</accession>
<dbReference type="Pfam" id="PF00158">
    <property type="entry name" value="Sigma54_activat"/>
    <property type="match status" value="1"/>
</dbReference>
<comment type="caution">
    <text evidence="6">The sequence shown here is derived from an EMBL/GenBank/DDBJ whole genome shotgun (WGS) entry which is preliminary data.</text>
</comment>
<evidence type="ECO:0000256" key="3">
    <source>
        <dbReference type="ARBA" id="ARBA00023015"/>
    </source>
</evidence>
<dbReference type="InterPro" id="IPR025662">
    <property type="entry name" value="Sigma_54_int_dom_ATP-bd_1"/>
</dbReference>
<keyword evidence="2" id="KW-0067">ATP-binding</keyword>
<evidence type="ECO:0000259" key="5">
    <source>
        <dbReference type="PROSITE" id="PS50045"/>
    </source>
</evidence>
<dbReference type="InterPro" id="IPR025944">
    <property type="entry name" value="Sigma_54_int_dom_CS"/>
</dbReference>
<evidence type="ECO:0000313" key="6">
    <source>
        <dbReference type="EMBL" id="GLR70248.1"/>
    </source>
</evidence>
<keyword evidence="4" id="KW-0804">Transcription</keyword>
<dbReference type="CDD" id="cd00009">
    <property type="entry name" value="AAA"/>
    <property type="match status" value="1"/>
</dbReference>
<evidence type="ECO:0000313" key="7">
    <source>
        <dbReference type="Proteomes" id="UP001156601"/>
    </source>
</evidence>
<name>A0AA37WHR0_9ALTE</name>
<dbReference type="InterPro" id="IPR058031">
    <property type="entry name" value="AAA_lid_NorR"/>
</dbReference>
<evidence type="ECO:0000256" key="1">
    <source>
        <dbReference type="ARBA" id="ARBA00022741"/>
    </source>
</evidence>
<dbReference type="Gene3D" id="1.10.8.60">
    <property type="match status" value="1"/>
</dbReference>
<gene>
    <name evidence="6" type="ORF">GCM10007852_11560</name>
</gene>
<dbReference type="Gene3D" id="1.10.10.60">
    <property type="entry name" value="Homeodomain-like"/>
    <property type="match status" value="1"/>
</dbReference>
<keyword evidence="3" id="KW-0805">Transcription regulation</keyword>
<dbReference type="PANTHER" id="PTHR32071">
    <property type="entry name" value="TRANSCRIPTIONAL REGULATORY PROTEIN"/>
    <property type="match status" value="1"/>
</dbReference>
<dbReference type="Pfam" id="PF02954">
    <property type="entry name" value="HTH_8"/>
    <property type="match status" value="1"/>
</dbReference>
<dbReference type="AlphaFoldDB" id="A0AA37WHR0"/>
<dbReference type="EMBL" id="BSOT01000005">
    <property type="protein sequence ID" value="GLR70248.1"/>
    <property type="molecule type" value="Genomic_DNA"/>
</dbReference>
<dbReference type="FunFam" id="3.40.50.300:FF:000006">
    <property type="entry name" value="DNA-binding transcriptional regulator NtrC"/>
    <property type="match status" value="1"/>
</dbReference>
<dbReference type="PANTHER" id="PTHR32071:SF81">
    <property type="entry name" value="PROPIONATE CATABOLISM OPERON REGULATORY PROTEIN"/>
    <property type="match status" value="1"/>
</dbReference>
<dbReference type="PROSITE" id="PS00688">
    <property type="entry name" value="SIGMA54_INTERACT_3"/>
    <property type="match status" value="1"/>
</dbReference>
<dbReference type="Proteomes" id="UP001156601">
    <property type="component" value="Unassembled WGS sequence"/>
</dbReference>
<dbReference type="InterPro" id="IPR002078">
    <property type="entry name" value="Sigma_54_int"/>
</dbReference>
<reference evidence="6" key="2">
    <citation type="submission" date="2023-01" db="EMBL/GenBank/DDBJ databases">
        <title>Draft genome sequence of Agaribacter marinus strain NBRC 110023.</title>
        <authorList>
            <person name="Sun Q."/>
            <person name="Mori K."/>
        </authorList>
    </citation>
    <scope>NUCLEOTIDE SEQUENCE</scope>
    <source>
        <strain evidence="6">NBRC 110023</strain>
    </source>
</reference>
<protein>
    <recommendedName>
        <fullName evidence="5">Sigma-54 factor interaction domain-containing protein</fullName>
    </recommendedName>
</protein>
<dbReference type="InterPro" id="IPR027417">
    <property type="entry name" value="P-loop_NTPase"/>
</dbReference>
<dbReference type="Pfam" id="PF25601">
    <property type="entry name" value="AAA_lid_14"/>
    <property type="match status" value="1"/>
</dbReference>
<keyword evidence="7" id="KW-1185">Reference proteome</keyword>
<dbReference type="Gene3D" id="3.40.50.300">
    <property type="entry name" value="P-loop containing nucleotide triphosphate hydrolases"/>
    <property type="match status" value="1"/>
</dbReference>
<dbReference type="PROSITE" id="PS50045">
    <property type="entry name" value="SIGMA54_INTERACT_4"/>
    <property type="match status" value="1"/>
</dbReference>
<dbReference type="GO" id="GO:0005524">
    <property type="term" value="F:ATP binding"/>
    <property type="evidence" value="ECO:0007669"/>
    <property type="project" value="UniProtKB-KW"/>
</dbReference>
<proteinExistence type="predicted"/>
<dbReference type="InterPro" id="IPR003593">
    <property type="entry name" value="AAA+_ATPase"/>
</dbReference>
<dbReference type="InterPro" id="IPR002197">
    <property type="entry name" value="HTH_Fis"/>
</dbReference>
<dbReference type="SUPFAM" id="SSF52540">
    <property type="entry name" value="P-loop containing nucleoside triphosphate hydrolases"/>
    <property type="match status" value="1"/>
</dbReference>
<evidence type="ECO:0000256" key="2">
    <source>
        <dbReference type="ARBA" id="ARBA00022840"/>
    </source>
</evidence>
<sequence>MDSPTLQHIPSGMNANVQQQQLTLTIAFHPDTTQIGKQYRTNSRLVEISRLSPLFSVNQTHAEQSPLTDPYISRTPISLEKESKSNAESMWVLNKRGSTTNIASVTNPDIQSINMSESELKSGVAITLGGRIVLIVHLTTPAPMHTEYDMGIIGVSDATRQARDLVTKVASLKMPVLIRGESGTGKELIAQAIHSCSPRKSAKLISINMGAISKELVNAELFGSVKGAFTGAVSRNGCFLEANNSTLFLDEIGEAPVEVQVALLRALETGVIQPVGSEQEIPLNVRIVASTDANLEALIGQESFRMPLLQRLSGLVIEMLPLRRRREDICCILRHFLLQSLKETGQLNKLLHCEPNGLYFWAWFFAQCSTLEWPGNVRQLKNVATQLSVALMGFDDVSRFNWQHFVETVIEQSNVAQAARDNALNNMTEPSQTEALSQRKPKQISDEEVLAALQKYQWQIKLAATALNISRTALYQKIDASEHLRRAADIPACEIQTVYANCAGNLDKMIPTLKISKQALRRRLHELGLYA</sequence>
<evidence type="ECO:0000256" key="4">
    <source>
        <dbReference type="ARBA" id="ARBA00023163"/>
    </source>
</evidence>
<reference evidence="6" key="1">
    <citation type="journal article" date="2014" name="Int. J. Syst. Evol. Microbiol.">
        <title>Complete genome sequence of Corynebacterium casei LMG S-19264T (=DSM 44701T), isolated from a smear-ripened cheese.</title>
        <authorList>
            <consortium name="US DOE Joint Genome Institute (JGI-PGF)"/>
            <person name="Walter F."/>
            <person name="Albersmeier A."/>
            <person name="Kalinowski J."/>
            <person name="Ruckert C."/>
        </authorList>
    </citation>
    <scope>NUCLEOTIDE SEQUENCE</scope>
    <source>
        <strain evidence="6">NBRC 110023</strain>
    </source>
</reference>
<organism evidence="6 7">
    <name type="scientific">Agaribacter marinus</name>
    <dbReference type="NCBI Taxonomy" id="1431249"/>
    <lineage>
        <taxon>Bacteria</taxon>
        <taxon>Pseudomonadati</taxon>
        <taxon>Pseudomonadota</taxon>
        <taxon>Gammaproteobacteria</taxon>
        <taxon>Alteromonadales</taxon>
        <taxon>Alteromonadaceae</taxon>
        <taxon>Agaribacter</taxon>
    </lineage>
</organism>
<dbReference type="GO" id="GO:0043565">
    <property type="term" value="F:sequence-specific DNA binding"/>
    <property type="evidence" value="ECO:0007669"/>
    <property type="project" value="InterPro"/>
</dbReference>
<dbReference type="SMART" id="SM00382">
    <property type="entry name" value="AAA"/>
    <property type="match status" value="1"/>
</dbReference>
<keyword evidence="1" id="KW-0547">Nucleotide-binding</keyword>
<dbReference type="GO" id="GO:0006355">
    <property type="term" value="P:regulation of DNA-templated transcription"/>
    <property type="evidence" value="ECO:0007669"/>
    <property type="project" value="InterPro"/>
</dbReference>
<feature type="domain" description="Sigma-54 factor interaction" evidence="5">
    <location>
        <begin position="152"/>
        <end position="389"/>
    </location>
</feature>
<dbReference type="RefSeq" id="WP_284216553.1">
    <property type="nucleotide sequence ID" value="NZ_BSOT01000005.1"/>
</dbReference>
<dbReference type="PROSITE" id="PS00675">
    <property type="entry name" value="SIGMA54_INTERACT_1"/>
    <property type="match status" value="1"/>
</dbReference>